<evidence type="ECO:0000313" key="2">
    <source>
        <dbReference type="EMBL" id="GAH95891.1"/>
    </source>
</evidence>
<sequence length="116" mass="13442">IEWGINFRRYIAPNQEIDTWTEYSQKQGFMISTFGTLYGIVPKASGYYFEIYPEGIIRYEVISDTTTLKPDLSLNVKWDLAPQTTVDATINPDFAQIEADPYTLNLSRYSLRLSER</sequence>
<dbReference type="Pfam" id="PF19313">
    <property type="entry name" value="DUF5916"/>
    <property type="match status" value="1"/>
</dbReference>
<evidence type="ECO:0000259" key="1">
    <source>
        <dbReference type="Pfam" id="PF19313"/>
    </source>
</evidence>
<accession>X1JMB4</accession>
<feature type="domain" description="DUF5916" evidence="1">
    <location>
        <begin position="62"/>
        <end position="115"/>
    </location>
</feature>
<name>X1JMB4_9ZZZZ</name>
<feature type="non-terminal residue" evidence="2">
    <location>
        <position position="1"/>
    </location>
</feature>
<protein>
    <recommendedName>
        <fullName evidence="1">DUF5916 domain-containing protein</fullName>
    </recommendedName>
</protein>
<gene>
    <name evidence="2" type="ORF">S03H2_70676</name>
</gene>
<proteinExistence type="predicted"/>
<dbReference type="EMBL" id="BARU01047044">
    <property type="protein sequence ID" value="GAH95891.1"/>
    <property type="molecule type" value="Genomic_DNA"/>
</dbReference>
<dbReference type="AlphaFoldDB" id="X1JMB4"/>
<dbReference type="InterPro" id="IPR045670">
    <property type="entry name" value="DUF5916"/>
</dbReference>
<organism evidence="2">
    <name type="scientific">marine sediment metagenome</name>
    <dbReference type="NCBI Taxonomy" id="412755"/>
    <lineage>
        <taxon>unclassified sequences</taxon>
        <taxon>metagenomes</taxon>
        <taxon>ecological metagenomes</taxon>
    </lineage>
</organism>
<reference evidence="2" key="1">
    <citation type="journal article" date="2014" name="Front. Microbiol.">
        <title>High frequency of phylogenetically diverse reductive dehalogenase-homologous genes in deep subseafloor sedimentary metagenomes.</title>
        <authorList>
            <person name="Kawai M."/>
            <person name="Futagami T."/>
            <person name="Toyoda A."/>
            <person name="Takaki Y."/>
            <person name="Nishi S."/>
            <person name="Hori S."/>
            <person name="Arai W."/>
            <person name="Tsubouchi T."/>
            <person name="Morono Y."/>
            <person name="Uchiyama I."/>
            <person name="Ito T."/>
            <person name="Fujiyama A."/>
            <person name="Inagaki F."/>
            <person name="Takami H."/>
        </authorList>
    </citation>
    <scope>NUCLEOTIDE SEQUENCE</scope>
    <source>
        <strain evidence="2">Expedition CK06-06</strain>
    </source>
</reference>
<feature type="non-terminal residue" evidence="2">
    <location>
        <position position="116"/>
    </location>
</feature>
<comment type="caution">
    <text evidence="2">The sequence shown here is derived from an EMBL/GenBank/DDBJ whole genome shotgun (WGS) entry which is preliminary data.</text>
</comment>